<accession>A0ABY1IAZ3</accession>
<gene>
    <name evidence="7" type="ORF">SAMN05216246_10712</name>
</gene>
<evidence type="ECO:0000256" key="5">
    <source>
        <dbReference type="PIRNR" id="PIRNR005426"/>
    </source>
</evidence>
<dbReference type="RefSeq" id="WP_073452898.1">
    <property type="nucleotide sequence ID" value="NZ_FQYL01000007.1"/>
</dbReference>
<protein>
    <submittedName>
        <fullName evidence="7">Nitroreductase</fullName>
    </submittedName>
</protein>
<proteinExistence type="inferred from homology"/>
<dbReference type="Pfam" id="PF00881">
    <property type="entry name" value="Nitroreductase"/>
    <property type="match status" value="1"/>
</dbReference>
<dbReference type="PIRSF" id="PIRSF005426">
    <property type="entry name" value="Frp"/>
    <property type="match status" value="1"/>
</dbReference>
<keyword evidence="5" id="KW-0521">NADP</keyword>
<keyword evidence="8" id="KW-1185">Reference proteome</keyword>
<keyword evidence="4 5" id="KW-0560">Oxidoreductase</keyword>
<dbReference type="EMBL" id="FQYL01000007">
    <property type="protein sequence ID" value="SHI90885.1"/>
    <property type="molecule type" value="Genomic_DNA"/>
</dbReference>
<keyword evidence="3 5" id="KW-0288">FMN</keyword>
<evidence type="ECO:0000313" key="7">
    <source>
        <dbReference type="EMBL" id="SHI90885.1"/>
    </source>
</evidence>
<dbReference type="Gene3D" id="3.40.109.10">
    <property type="entry name" value="NADH Oxidase"/>
    <property type="match status" value="1"/>
</dbReference>
<dbReference type="PANTHER" id="PTHR43425">
    <property type="entry name" value="OXYGEN-INSENSITIVE NADPH NITROREDUCTASE"/>
    <property type="match status" value="1"/>
</dbReference>
<evidence type="ECO:0000313" key="8">
    <source>
        <dbReference type="Proteomes" id="UP000184390"/>
    </source>
</evidence>
<dbReference type="InterPro" id="IPR029479">
    <property type="entry name" value="Nitroreductase"/>
</dbReference>
<dbReference type="InterPro" id="IPR016446">
    <property type="entry name" value="Flavin_OxRdtase_Frp"/>
</dbReference>
<evidence type="ECO:0000256" key="2">
    <source>
        <dbReference type="ARBA" id="ARBA00022630"/>
    </source>
</evidence>
<organism evidence="7 8">
    <name type="scientific">Actinomyces denticolens</name>
    <dbReference type="NCBI Taxonomy" id="52767"/>
    <lineage>
        <taxon>Bacteria</taxon>
        <taxon>Bacillati</taxon>
        <taxon>Actinomycetota</taxon>
        <taxon>Actinomycetes</taxon>
        <taxon>Actinomycetales</taxon>
        <taxon>Actinomycetaceae</taxon>
        <taxon>Actinomyces</taxon>
    </lineage>
</organism>
<dbReference type="SUPFAM" id="SSF55469">
    <property type="entry name" value="FMN-dependent nitroreductase-like"/>
    <property type="match status" value="1"/>
</dbReference>
<name>A0ABY1IAZ3_9ACTO</name>
<evidence type="ECO:0000256" key="4">
    <source>
        <dbReference type="ARBA" id="ARBA00023002"/>
    </source>
</evidence>
<dbReference type="InterPro" id="IPR000415">
    <property type="entry name" value="Nitroreductase-like"/>
</dbReference>
<feature type="domain" description="Nitroreductase" evidence="6">
    <location>
        <begin position="48"/>
        <end position="212"/>
    </location>
</feature>
<dbReference type="PANTHER" id="PTHR43425:SF2">
    <property type="entry name" value="OXYGEN-INSENSITIVE NADPH NITROREDUCTASE"/>
    <property type="match status" value="1"/>
</dbReference>
<comment type="caution">
    <text evidence="7">The sequence shown here is derived from an EMBL/GenBank/DDBJ whole genome shotgun (WGS) entry which is preliminary data.</text>
</comment>
<dbReference type="Proteomes" id="UP000184390">
    <property type="component" value="Unassembled WGS sequence"/>
</dbReference>
<evidence type="ECO:0000256" key="3">
    <source>
        <dbReference type="ARBA" id="ARBA00022643"/>
    </source>
</evidence>
<sequence length="297" mass="31842">MSDDARPSPATDSPGDAARRAQYLSDRYGAQPRPADLEWTPAVDTMLAHRSVRAFTPEPVTERQLATIIAAAQSAPTSSNLHLWSVIVVDDAALRDRIMDLADSPNQSENFAFIRQAPAVLLWVADASRNEEIMASAGADTGTGTDSLDYLDSFLTVSIDTAMAAQNAVVAAESMGLGACYLGSMRNLEAALCELLALPRHSYVVVGMALGHPDPARAGGVHPRPAQAVVVRRNLDPAPALESWLPAYEEAYAAFRASQGLDGRTWREAVVRASSRMYMDGRDKMRGAAEQQGFGLA</sequence>
<comment type="similarity">
    <text evidence="1 5">Belongs to the flavin oxidoreductase frp family.</text>
</comment>
<evidence type="ECO:0000256" key="1">
    <source>
        <dbReference type="ARBA" id="ARBA00008366"/>
    </source>
</evidence>
<reference evidence="7 8" key="1">
    <citation type="submission" date="2016-11" db="EMBL/GenBank/DDBJ databases">
        <authorList>
            <person name="Varghese N."/>
            <person name="Submissions S."/>
        </authorList>
    </citation>
    <scope>NUCLEOTIDE SEQUENCE [LARGE SCALE GENOMIC DNA]</scope>
    <source>
        <strain evidence="7 8">PA</strain>
    </source>
</reference>
<keyword evidence="2 5" id="KW-0285">Flavoprotein</keyword>
<evidence type="ECO:0000259" key="6">
    <source>
        <dbReference type="Pfam" id="PF00881"/>
    </source>
</evidence>